<accession>A0A5B8V2D5</accession>
<dbReference type="Proteomes" id="UP000321479">
    <property type="component" value="Chromosome"/>
</dbReference>
<protein>
    <submittedName>
        <fullName evidence="7">MFS transporter</fullName>
    </submittedName>
</protein>
<feature type="transmembrane region" description="Helical" evidence="5">
    <location>
        <begin position="231"/>
        <end position="255"/>
    </location>
</feature>
<organism evidence="7 8">
    <name type="scientific">Mucilaginibacter ginsenosidivorans</name>
    <dbReference type="NCBI Taxonomy" id="398053"/>
    <lineage>
        <taxon>Bacteria</taxon>
        <taxon>Pseudomonadati</taxon>
        <taxon>Bacteroidota</taxon>
        <taxon>Sphingobacteriia</taxon>
        <taxon>Sphingobacteriales</taxon>
        <taxon>Sphingobacteriaceae</taxon>
        <taxon>Mucilaginibacter</taxon>
    </lineage>
</organism>
<feature type="transmembrane region" description="Helical" evidence="5">
    <location>
        <begin position="267"/>
        <end position="287"/>
    </location>
</feature>
<keyword evidence="2 5" id="KW-0812">Transmembrane</keyword>
<dbReference type="GO" id="GO:0022857">
    <property type="term" value="F:transmembrane transporter activity"/>
    <property type="evidence" value="ECO:0007669"/>
    <property type="project" value="InterPro"/>
</dbReference>
<proteinExistence type="predicted"/>
<feature type="domain" description="Major facilitator superfamily (MFS) profile" evidence="6">
    <location>
        <begin position="6"/>
        <end position="375"/>
    </location>
</feature>
<keyword evidence="4 5" id="KW-0472">Membrane</keyword>
<feature type="transmembrane region" description="Helical" evidence="5">
    <location>
        <begin position="96"/>
        <end position="114"/>
    </location>
</feature>
<feature type="transmembrane region" description="Helical" evidence="5">
    <location>
        <begin position="160"/>
        <end position="179"/>
    </location>
</feature>
<comment type="subcellular location">
    <subcellularLocation>
        <location evidence="1">Membrane</location>
        <topology evidence="1">Multi-pass membrane protein</topology>
    </subcellularLocation>
</comment>
<sequence>MSPRKIRIANAFFFFVSGFGYTTWTSRIIYIQQSLHLNERLLGTALLALPAGLMLTMPITGRMLSTISSSRIMLIGALAFNLMLGLLGFTSQYWQFIVILFFFGSSRNILNLSINTQSVSVQKLYKKSIITTFHGIWSFAGLAGSVLGLIMAYFKVPPTWHLLVVSIGLCIVALIAWPNTLHQKPEPPEKKPIFSLPDKALLKFALICFSSMACENVMYDWSGVYFYKAVHASKVTATAGFVIFMIAVTIGRFSGDSLVNKWGIKHVIQNSAILIVAGFAVVVGLTYNIPVLLGYALIGFGVSCMVPLVLSAAGRSKSMSGGPAIAAVSTVGYLGFLLVPPVVGFIAQAANLRWAFATISLLGLVILWMTTKMHDDE</sequence>
<evidence type="ECO:0000313" key="8">
    <source>
        <dbReference type="Proteomes" id="UP000321479"/>
    </source>
</evidence>
<dbReference type="PROSITE" id="PS50850">
    <property type="entry name" value="MFS"/>
    <property type="match status" value="1"/>
</dbReference>
<dbReference type="PANTHER" id="PTHR23514:SF13">
    <property type="entry name" value="INNER MEMBRANE PROTEIN YBJJ"/>
    <property type="match status" value="1"/>
</dbReference>
<feature type="transmembrane region" description="Helical" evidence="5">
    <location>
        <begin position="135"/>
        <end position="154"/>
    </location>
</feature>
<dbReference type="InterPro" id="IPR036259">
    <property type="entry name" value="MFS_trans_sf"/>
</dbReference>
<feature type="transmembrane region" description="Helical" evidence="5">
    <location>
        <begin position="72"/>
        <end position="90"/>
    </location>
</feature>
<evidence type="ECO:0000256" key="3">
    <source>
        <dbReference type="ARBA" id="ARBA00022989"/>
    </source>
</evidence>
<evidence type="ECO:0000256" key="4">
    <source>
        <dbReference type="ARBA" id="ARBA00023136"/>
    </source>
</evidence>
<dbReference type="SUPFAM" id="SSF103473">
    <property type="entry name" value="MFS general substrate transporter"/>
    <property type="match status" value="1"/>
</dbReference>
<evidence type="ECO:0000256" key="5">
    <source>
        <dbReference type="SAM" id="Phobius"/>
    </source>
</evidence>
<reference evidence="7 8" key="1">
    <citation type="journal article" date="2017" name="Curr. Microbiol.">
        <title>Mucilaginibacter ginsenosidivorans sp. nov., Isolated from Soil of Ginseng Field.</title>
        <authorList>
            <person name="Kim M.M."/>
            <person name="Siddiqi M.Z."/>
            <person name="Im W.T."/>
        </authorList>
    </citation>
    <scope>NUCLEOTIDE SEQUENCE [LARGE SCALE GENOMIC DNA]</scope>
    <source>
        <strain evidence="7 8">Gsoil 3017</strain>
    </source>
</reference>
<evidence type="ECO:0000256" key="2">
    <source>
        <dbReference type="ARBA" id="ARBA00022692"/>
    </source>
</evidence>
<dbReference type="InterPro" id="IPR051788">
    <property type="entry name" value="MFS_Transporter"/>
</dbReference>
<dbReference type="GO" id="GO:0016020">
    <property type="term" value="C:membrane"/>
    <property type="evidence" value="ECO:0007669"/>
    <property type="project" value="UniProtKB-SubCell"/>
</dbReference>
<evidence type="ECO:0000256" key="1">
    <source>
        <dbReference type="ARBA" id="ARBA00004141"/>
    </source>
</evidence>
<feature type="transmembrane region" description="Helical" evidence="5">
    <location>
        <begin position="352"/>
        <end position="371"/>
    </location>
</feature>
<dbReference type="InterPro" id="IPR020846">
    <property type="entry name" value="MFS_dom"/>
</dbReference>
<gene>
    <name evidence="7" type="ORF">FRZ54_12500</name>
</gene>
<dbReference type="Pfam" id="PF07690">
    <property type="entry name" value="MFS_1"/>
    <property type="match status" value="1"/>
</dbReference>
<feature type="transmembrane region" description="Helical" evidence="5">
    <location>
        <begin position="325"/>
        <end position="346"/>
    </location>
</feature>
<evidence type="ECO:0000313" key="7">
    <source>
        <dbReference type="EMBL" id="QEC65667.1"/>
    </source>
</evidence>
<dbReference type="KEGG" id="mgin:FRZ54_12500"/>
<dbReference type="AlphaFoldDB" id="A0A5B8V2D5"/>
<dbReference type="EMBL" id="CP042436">
    <property type="protein sequence ID" value="QEC65667.1"/>
    <property type="molecule type" value="Genomic_DNA"/>
</dbReference>
<keyword evidence="3 5" id="KW-1133">Transmembrane helix</keyword>
<evidence type="ECO:0000259" key="6">
    <source>
        <dbReference type="PROSITE" id="PS50850"/>
    </source>
</evidence>
<feature type="transmembrane region" description="Helical" evidence="5">
    <location>
        <begin position="42"/>
        <end position="60"/>
    </location>
</feature>
<dbReference type="OrthoDB" id="9809599at2"/>
<keyword evidence="8" id="KW-1185">Reference proteome</keyword>
<feature type="transmembrane region" description="Helical" evidence="5">
    <location>
        <begin position="12"/>
        <end position="30"/>
    </location>
</feature>
<dbReference type="InterPro" id="IPR011701">
    <property type="entry name" value="MFS"/>
</dbReference>
<dbReference type="CDD" id="cd17393">
    <property type="entry name" value="MFS_MosC_like"/>
    <property type="match status" value="1"/>
</dbReference>
<name>A0A5B8V2D5_9SPHI</name>
<feature type="transmembrane region" description="Helical" evidence="5">
    <location>
        <begin position="293"/>
        <end position="313"/>
    </location>
</feature>
<dbReference type="Gene3D" id="1.20.1250.20">
    <property type="entry name" value="MFS general substrate transporter like domains"/>
    <property type="match status" value="2"/>
</dbReference>
<dbReference type="PANTHER" id="PTHR23514">
    <property type="entry name" value="BYPASS OF STOP CODON PROTEIN 6"/>
    <property type="match status" value="1"/>
</dbReference>